<evidence type="ECO:0000259" key="4">
    <source>
        <dbReference type="PROSITE" id="PS51186"/>
    </source>
</evidence>
<keyword evidence="2" id="KW-0012">Acyltransferase</keyword>
<evidence type="ECO:0000256" key="1">
    <source>
        <dbReference type="ARBA" id="ARBA00022679"/>
    </source>
</evidence>
<feature type="region of interest" description="Disordered" evidence="3">
    <location>
        <begin position="265"/>
        <end position="372"/>
    </location>
</feature>
<accession>A0AAE8N1K7</accession>
<name>A0AAE8N1K7_9PEZI</name>
<dbReference type="AlphaFoldDB" id="A0AAE8N1K7"/>
<dbReference type="Proteomes" id="UP001187682">
    <property type="component" value="Unassembled WGS sequence"/>
</dbReference>
<evidence type="ECO:0000313" key="6">
    <source>
        <dbReference type="Proteomes" id="UP001187682"/>
    </source>
</evidence>
<reference evidence="5" key="1">
    <citation type="submission" date="2018-03" db="EMBL/GenBank/DDBJ databases">
        <authorList>
            <person name="Guldener U."/>
        </authorList>
    </citation>
    <scope>NUCLEOTIDE SEQUENCE</scope>
</reference>
<dbReference type="SUPFAM" id="SSF55729">
    <property type="entry name" value="Acyl-CoA N-acyltransferases (Nat)"/>
    <property type="match status" value="1"/>
</dbReference>
<dbReference type="GO" id="GO:0016747">
    <property type="term" value="F:acyltransferase activity, transferring groups other than amino-acyl groups"/>
    <property type="evidence" value="ECO:0007669"/>
    <property type="project" value="InterPro"/>
</dbReference>
<dbReference type="InterPro" id="IPR016181">
    <property type="entry name" value="Acyl_CoA_acyltransferase"/>
</dbReference>
<keyword evidence="1" id="KW-0808">Transferase</keyword>
<dbReference type="Gene3D" id="3.40.630.30">
    <property type="match status" value="1"/>
</dbReference>
<feature type="domain" description="N-acetyltransferase" evidence="4">
    <location>
        <begin position="96"/>
        <end position="263"/>
    </location>
</feature>
<feature type="compositionally biased region" description="Low complexity" evidence="3">
    <location>
        <begin position="341"/>
        <end position="356"/>
    </location>
</feature>
<feature type="compositionally biased region" description="Pro residues" evidence="3">
    <location>
        <begin position="74"/>
        <end position="83"/>
    </location>
</feature>
<organism evidence="5 6">
    <name type="scientific">Cephalotrichum gorgonifer</name>
    <dbReference type="NCBI Taxonomy" id="2041049"/>
    <lineage>
        <taxon>Eukaryota</taxon>
        <taxon>Fungi</taxon>
        <taxon>Dikarya</taxon>
        <taxon>Ascomycota</taxon>
        <taxon>Pezizomycotina</taxon>
        <taxon>Sordariomycetes</taxon>
        <taxon>Hypocreomycetidae</taxon>
        <taxon>Microascales</taxon>
        <taxon>Microascaceae</taxon>
        <taxon>Cephalotrichum</taxon>
    </lineage>
</organism>
<proteinExistence type="predicted"/>
<comment type="caution">
    <text evidence="5">The sequence shown here is derived from an EMBL/GenBank/DDBJ whole genome shotgun (WGS) entry which is preliminary data.</text>
</comment>
<dbReference type="InterPro" id="IPR000182">
    <property type="entry name" value="GNAT_dom"/>
</dbReference>
<sequence length="372" mass="38929">MSALPTAAKATQSSILSFFHQKQPKYAQPPQANGAAPGEQQQQPAGPPPSTMRPSAPPPSTGPPPVADKSSPAPTHPPAPAPAPAAAAAPSPHPQASIRPISPGDITALRRINSLLLPVAYPDAFYQHVLDPSISALFSRAITWSDDGPPSPPKVVGGIVCRLEEISPPGQGHGHVLYIQSLCLLSPYRSLGLAAAALDDVLAGVRRDPSIDVSSVYAHVWTENEDGLAWYRARGFVQSPKPIEDYYFKLRPASAWVVQKVLEHDGEPLRTPPPSGNGDSGTPAPALPQAPSAVPPSATARLANLPPRSGPPRTNSGQSFQNVGPGAEWNDLPADMAPPMRGSGPNSGQSSRSSSSARKKRDRAYPAEAFGN</sequence>
<dbReference type="EMBL" id="ONZQ02000009">
    <property type="protein sequence ID" value="SPO03754.1"/>
    <property type="molecule type" value="Genomic_DNA"/>
</dbReference>
<dbReference type="PROSITE" id="PS51186">
    <property type="entry name" value="GNAT"/>
    <property type="match status" value="1"/>
</dbReference>
<protein>
    <recommendedName>
        <fullName evidence="4">N-acetyltransferase domain-containing protein</fullName>
    </recommendedName>
</protein>
<dbReference type="GO" id="GO:0007064">
    <property type="term" value="P:mitotic sister chromatid cohesion"/>
    <property type="evidence" value="ECO:0007669"/>
    <property type="project" value="TreeGrafter"/>
</dbReference>
<evidence type="ECO:0000256" key="3">
    <source>
        <dbReference type="SAM" id="MobiDB-lite"/>
    </source>
</evidence>
<dbReference type="Pfam" id="PF00583">
    <property type="entry name" value="Acetyltransf_1"/>
    <property type="match status" value="1"/>
</dbReference>
<feature type="compositionally biased region" description="Low complexity" evidence="3">
    <location>
        <begin position="24"/>
        <end position="44"/>
    </location>
</feature>
<dbReference type="GO" id="GO:0031415">
    <property type="term" value="C:NatA complex"/>
    <property type="evidence" value="ECO:0007669"/>
    <property type="project" value="TreeGrafter"/>
</dbReference>
<dbReference type="PANTHER" id="PTHR42919:SF8">
    <property type="entry name" value="N-ALPHA-ACETYLTRANSFERASE 50"/>
    <property type="match status" value="1"/>
</dbReference>
<evidence type="ECO:0000256" key="2">
    <source>
        <dbReference type="ARBA" id="ARBA00023315"/>
    </source>
</evidence>
<feature type="region of interest" description="Disordered" evidence="3">
    <location>
        <begin position="1"/>
        <end position="102"/>
    </location>
</feature>
<feature type="compositionally biased region" description="Pro residues" evidence="3">
    <location>
        <begin position="45"/>
        <end position="66"/>
    </location>
</feature>
<evidence type="ECO:0000313" key="5">
    <source>
        <dbReference type="EMBL" id="SPO03754.1"/>
    </source>
</evidence>
<dbReference type="InterPro" id="IPR051556">
    <property type="entry name" value="N-term/lysine_N-AcTrnsfr"/>
</dbReference>
<dbReference type="PANTHER" id="PTHR42919">
    <property type="entry name" value="N-ALPHA-ACETYLTRANSFERASE"/>
    <property type="match status" value="1"/>
</dbReference>
<gene>
    <name evidence="5" type="ORF">DNG_06437</name>
</gene>
<feature type="compositionally biased region" description="Low complexity" evidence="3">
    <location>
        <begin position="84"/>
        <end position="97"/>
    </location>
</feature>
<keyword evidence="6" id="KW-1185">Reference proteome</keyword>
<feature type="compositionally biased region" description="Polar residues" evidence="3">
    <location>
        <begin position="312"/>
        <end position="322"/>
    </location>
</feature>